<dbReference type="Proteomes" id="UP000249661">
    <property type="component" value="Unassembled WGS sequence"/>
</dbReference>
<gene>
    <name evidence="1" type="ORF">BO66DRAFT_463627</name>
</gene>
<evidence type="ECO:0000313" key="1">
    <source>
        <dbReference type="EMBL" id="RAH64670.1"/>
    </source>
</evidence>
<proteinExistence type="predicted"/>
<organism evidence="1 2">
    <name type="scientific">Aspergillus aculeatinus CBS 121060</name>
    <dbReference type="NCBI Taxonomy" id="1448322"/>
    <lineage>
        <taxon>Eukaryota</taxon>
        <taxon>Fungi</taxon>
        <taxon>Dikarya</taxon>
        <taxon>Ascomycota</taxon>
        <taxon>Pezizomycotina</taxon>
        <taxon>Eurotiomycetes</taxon>
        <taxon>Eurotiomycetidae</taxon>
        <taxon>Eurotiales</taxon>
        <taxon>Aspergillaceae</taxon>
        <taxon>Aspergillus</taxon>
        <taxon>Aspergillus subgen. Circumdati</taxon>
    </lineage>
</organism>
<protein>
    <submittedName>
        <fullName evidence="1">Uncharacterized protein</fullName>
    </submittedName>
</protein>
<keyword evidence="2" id="KW-1185">Reference proteome</keyword>
<dbReference type="EMBL" id="KZ825007">
    <property type="protein sequence ID" value="RAH64670.1"/>
    <property type="molecule type" value="Genomic_DNA"/>
</dbReference>
<sequence length="253" mass="28164">MAGFPSYLGDLPQRVDFVVATTQASTFATWPTLIPAIPPCRSPWRSKEKTGGHDPFFIEEGTPFTDERVQAMYNVDFAVGIKMQIGLPPGIDPKTLSVVELGESAISVRFNLYCAQLTVVELTVGRHNTGKWNVWSQSSGQPWTIQTTVDLVVADLDDRLDTPYFKQPNHHVERDRLRNALTNLSGTAFSLQQLMFDLDNTSLVFLDKYWASAHSHGLPLVSVNVVSQPEEESPMHIAAFERVVTPVKNYDGS</sequence>
<reference evidence="1" key="1">
    <citation type="submission" date="2018-02" db="EMBL/GenBank/DDBJ databases">
        <title>The genomes of Aspergillus section Nigri reveals drivers in fungal speciation.</title>
        <authorList>
            <consortium name="DOE Joint Genome Institute"/>
            <person name="Vesth T.C."/>
            <person name="Nybo J."/>
            <person name="Theobald S."/>
            <person name="Brandl J."/>
            <person name="Frisvad J.C."/>
            <person name="Nielsen K.F."/>
            <person name="Lyhne E.K."/>
            <person name="Kogle M.E."/>
            <person name="Kuo A."/>
            <person name="Riley R."/>
            <person name="Clum A."/>
            <person name="Nolan M."/>
            <person name="Lipzen A."/>
            <person name="Salamov A."/>
            <person name="Henrissat B."/>
            <person name="Wiebenga A."/>
            <person name="De vries R.P."/>
            <person name="Grigoriev I.V."/>
            <person name="Mortensen U.H."/>
            <person name="Andersen M.R."/>
            <person name="Baker S.E."/>
        </authorList>
    </citation>
    <scope>NUCLEOTIDE SEQUENCE</scope>
    <source>
        <strain evidence="1">CBS 121060</strain>
    </source>
</reference>
<accession>A0ACD1GTK4</accession>
<evidence type="ECO:0000313" key="2">
    <source>
        <dbReference type="Proteomes" id="UP000249661"/>
    </source>
</evidence>
<name>A0ACD1GTK4_9EURO</name>